<dbReference type="PANTHER" id="PTHR13803:SF4">
    <property type="entry name" value="SECRETORY 24CD, ISOFORM C"/>
    <property type="match status" value="1"/>
</dbReference>
<organism evidence="2 3">
    <name type="scientific">Meripilus lineatus</name>
    <dbReference type="NCBI Taxonomy" id="2056292"/>
    <lineage>
        <taxon>Eukaryota</taxon>
        <taxon>Fungi</taxon>
        <taxon>Dikarya</taxon>
        <taxon>Basidiomycota</taxon>
        <taxon>Agaricomycotina</taxon>
        <taxon>Agaricomycetes</taxon>
        <taxon>Polyporales</taxon>
        <taxon>Meripilaceae</taxon>
        <taxon>Meripilus</taxon>
    </lineage>
</organism>
<dbReference type="GO" id="GO:0008270">
    <property type="term" value="F:zinc ion binding"/>
    <property type="evidence" value="ECO:0007669"/>
    <property type="project" value="TreeGrafter"/>
</dbReference>
<dbReference type="Proteomes" id="UP001212997">
    <property type="component" value="Unassembled WGS sequence"/>
</dbReference>
<dbReference type="Gene3D" id="1.20.120.730">
    <property type="entry name" value="Sec23/Sec24 helical domain"/>
    <property type="match status" value="1"/>
</dbReference>
<dbReference type="Gene3D" id="3.40.20.10">
    <property type="entry name" value="Severin"/>
    <property type="match status" value="1"/>
</dbReference>
<dbReference type="InterPro" id="IPR007123">
    <property type="entry name" value="Gelsolin-like_dom"/>
</dbReference>
<reference evidence="2" key="1">
    <citation type="submission" date="2022-07" db="EMBL/GenBank/DDBJ databases">
        <title>Genome Sequence of Physisporinus lineatus.</title>
        <authorList>
            <person name="Buettner E."/>
        </authorList>
    </citation>
    <scope>NUCLEOTIDE SEQUENCE</scope>
    <source>
        <strain evidence="2">VT162</strain>
    </source>
</reference>
<evidence type="ECO:0000259" key="1">
    <source>
        <dbReference type="Pfam" id="PF00626"/>
    </source>
</evidence>
<evidence type="ECO:0000313" key="3">
    <source>
        <dbReference type="Proteomes" id="UP001212997"/>
    </source>
</evidence>
<evidence type="ECO:0000313" key="2">
    <source>
        <dbReference type="EMBL" id="KAJ3484676.1"/>
    </source>
</evidence>
<sequence length="183" mass="20518">MSARTTIQHIYPRLMAIHDLHETIAVPDPDTGFIDFPSLMRDSHLFMAGHGVYLIDNEDVVMLWIGASVSPQLLQDLFGVEDINDVNRSLTQLPRIDSLLSTQIRNILAHRQLERGGRVPKFMITRQNMDGSELEFSDLLVEDQNNAAMSYLDYLCLVHKQINIVLTGAGTLSGTSSLRGSPW</sequence>
<dbReference type="AlphaFoldDB" id="A0AAD5V886"/>
<dbReference type="InterPro" id="IPR029006">
    <property type="entry name" value="ADF-H/Gelsolin-like_dom_sf"/>
</dbReference>
<keyword evidence="3" id="KW-1185">Reference proteome</keyword>
<name>A0AAD5V886_9APHY</name>
<dbReference type="InterPro" id="IPR036180">
    <property type="entry name" value="Gelsolin-like_dom_sf"/>
</dbReference>
<dbReference type="EMBL" id="JANAWD010000180">
    <property type="protein sequence ID" value="KAJ3484676.1"/>
    <property type="molecule type" value="Genomic_DNA"/>
</dbReference>
<gene>
    <name evidence="2" type="ORF">NLI96_g5488</name>
</gene>
<dbReference type="Pfam" id="PF00626">
    <property type="entry name" value="Gelsolin"/>
    <property type="match status" value="1"/>
</dbReference>
<comment type="caution">
    <text evidence="2">The sequence shown here is derived from an EMBL/GenBank/DDBJ whole genome shotgun (WGS) entry which is preliminary data.</text>
</comment>
<dbReference type="InterPro" id="IPR050550">
    <property type="entry name" value="SEC23_SEC24_subfamily"/>
</dbReference>
<dbReference type="SUPFAM" id="SSF82754">
    <property type="entry name" value="C-terminal, gelsolin-like domain of Sec23/24"/>
    <property type="match status" value="1"/>
</dbReference>
<dbReference type="GO" id="GO:0070971">
    <property type="term" value="C:endoplasmic reticulum exit site"/>
    <property type="evidence" value="ECO:0007669"/>
    <property type="project" value="TreeGrafter"/>
</dbReference>
<proteinExistence type="predicted"/>
<dbReference type="GO" id="GO:0090110">
    <property type="term" value="P:COPII-coated vesicle cargo loading"/>
    <property type="evidence" value="ECO:0007669"/>
    <property type="project" value="TreeGrafter"/>
</dbReference>
<accession>A0AAD5V886</accession>
<dbReference type="PANTHER" id="PTHR13803">
    <property type="entry name" value="SEC24-RELATED PROTEIN"/>
    <property type="match status" value="1"/>
</dbReference>
<dbReference type="GO" id="GO:0030127">
    <property type="term" value="C:COPII vesicle coat"/>
    <property type="evidence" value="ECO:0007669"/>
    <property type="project" value="TreeGrafter"/>
</dbReference>
<feature type="domain" description="Gelsolin-like" evidence="1">
    <location>
        <begin position="51"/>
        <end position="103"/>
    </location>
</feature>
<protein>
    <recommendedName>
        <fullName evidence="1">Gelsolin-like domain-containing protein</fullName>
    </recommendedName>
</protein>
<dbReference type="GO" id="GO:0000149">
    <property type="term" value="F:SNARE binding"/>
    <property type="evidence" value="ECO:0007669"/>
    <property type="project" value="TreeGrafter"/>
</dbReference>